<proteinExistence type="predicted"/>
<dbReference type="GO" id="GO:0000981">
    <property type="term" value="F:DNA-binding transcription factor activity, RNA polymerase II-specific"/>
    <property type="evidence" value="ECO:0007669"/>
    <property type="project" value="TreeGrafter"/>
</dbReference>
<keyword evidence="4" id="KW-1185">Reference proteome</keyword>
<dbReference type="PROSITE" id="PS51507">
    <property type="entry name" value="IRF_2"/>
    <property type="match status" value="1"/>
</dbReference>
<feature type="region of interest" description="Disordered" evidence="1">
    <location>
        <begin position="144"/>
        <end position="202"/>
    </location>
</feature>
<reference evidence="3" key="1">
    <citation type="journal article" date="2023" name="PLoS Negl. Trop. Dis.">
        <title>A genome sequence for Biomphalaria pfeifferi, the major vector snail for the human-infecting parasite Schistosoma mansoni.</title>
        <authorList>
            <person name="Bu L."/>
            <person name="Lu L."/>
            <person name="Laidemitt M.R."/>
            <person name="Zhang S.M."/>
            <person name="Mutuku M."/>
            <person name="Mkoji G."/>
            <person name="Steinauer M."/>
            <person name="Loker E.S."/>
        </authorList>
    </citation>
    <scope>NUCLEOTIDE SEQUENCE</scope>
    <source>
        <strain evidence="3">KasaAsao</strain>
    </source>
</reference>
<dbReference type="InterPro" id="IPR036388">
    <property type="entry name" value="WH-like_DNA-bd_sf"/>
</dbReference>
<comment type="caution">
    <text evidence="3">The sequence shown here is derived from an EMBL/GenBank/DDBJ whole genome shotgun (WGS) entry which is preliminary data.</text>
</comment>
<feature type="compositionally biased region" description="Low complexity" evidence="1">
    <location>
        <begin position="183"/>
        <end position="202"/>
    </location>
</feature>
<protein>
    <submittedName>
        <fullName evidence="3">Interferon regulatory factor 1-like isoform X1</fullName>
    </submittedName>
</protein>
<gene>
    <name evidence="3" type="ORF">Bpfe_019479</name>
</gene>
<dbReference type="PRINTS" id="PR00267">
    <property type="entry name" value="INTFRNREGFCT"/>
</dbReference>
<dbReference type="Pfam" id="PF00605">
    <property type="entry name" value="IRF"/>
    <property type="match status" value="1"/>
</dbReference>
<dbReference type="InterPro" id="IPR001346">
    <property type="entry name" value="Interferon_reg_fact_DNA-bd_dom"/>
</dbReference>
<dbReference type="EMBL" id="JASAOG010000107">
    <property type="protein sequence ID" value="KAK0051169.1"/>
    <property type="molecule type" value="Genomic_DNA"/>
</dbReference>
<evidence type="ECO:0000313" key="4">
    <source>
        <dbReference type="Proteomes" id="UP001233172"/>
    </source>
</evidence>
<sequence length="467" mass="52483">MFLYKMKERTSRRRRKTVIMPPTLRYRSSSSSNSRVKKGPGSRMRMRAWLEDLLDREECRGLAWVDKTKNIFSVVWRHASSHGFEESEHSDVFYRWAKHTGKYKPNQNNHSSYKSNFRCALHSLKDCIELTKTGDKKGEKAKRTFQFIDPSHPQYKKKKNKKVKAEQESSENSNSRFPDEGDSSFLDLPSSESSSPSCSSLGASHTLVSVSQTSVKQSSVLPQSSLLPQTSLPVQALFSGENIYVPYTDSPVSPTADLSLNRVKPKPQNIVPHLDMLLDSNIPAQDVQTSGRNETVQRPLFMQTETNAEGITTIILHNSQTLTPTLEDLIPNVGAVSSSPQQQSSLSTSGITSENKLYTIYLNPRLTCGGNVKTMKTDSEVMQLPITFSCSSSRQTAYPDSDLEIASNMEVNDSQDLEQDFLSDEFRYTEGDSLANVITEPMYPDDEETLYILSENTDDNSIISHDI</sequence>
<name>A0AAD8F5U9_BIOPF</name>
<organism evidence="3 4">
    <name type="scientific">Biomphalaria pfeifferi</name>
    <name type="common">Bloodfluke planorb</name>
    <name type="synonym">Freshwater snail</name>
    <dbReference type="NCBI Taxonomy" id="112525"/>
    <lineage>
        <taxon>Eukaryota</taxon>
        <taxon>Metazoa</taxon>
        <taxon>Spiralia</taxon>
        <taxon>Lophotrochozoa</taxon>
        <taxon>Mollusca</taxon>
        <taxon>Gastropoda</taxon>
        <taxon>Heterobranchia</taxon>
        <taxon>Euthyneura</taxon>
        <taxon>Panpulmonata</taxon>
        <taxon>Hygrophila</taxon>
        <taxon>Lymnaeoidea</taxon>
        <taxon>Planorbidae</taxon>
        <taxon>Biomphalaria</taxon>
    </lineage>
</organism>
<reference evidence="3" key="2">
    <citation type="submission" date="2023-04" db="EMBL/GenBank/DDBJ databases">
        <authorList>
            <person name="Bu L."/>
            <person name="Lu L."/>
            <person name="Laidemitt M.R."/>
            <person name="Zhang S.M."/>
            <person name="Mutuku M."/>
            <person name="Mkoji G."/>
            <person name="Steinauer M."/>
            <person name="Loker E.S."/>
        </authorList>
    </citation>
    <scope>NUCLEOTIDE SEQUENCE</scope>
    <source>
        <strain evidence="3">KasaAsao</strain>
        <tissue evidence="3">Whole Snail</tissue>
    </source>
</reference>
<evidence type="ECO:0000259" key="2">
    <source>
        <dbReference type="PROSITE" id="PS51507"/>
    </source>
</evidence>
<dbReference type="PANTHER" id="PTHR11949">
    <property type="entry name" value="INTERFERON REGULATORY FACTOR"/>
    <property type="match status" value="1"/>
</dbReference>
<dbReference type="GO" id="GO:0005634">
    <property type="term" value="C:nucleus"/>
    <property type="evidence" value="ECO:0007669"/>
    <property type="project" value="TreeGrafter"/>
</dbReference>
<dbReference type="SMART" id="SM00348">
    <property type="entry name" value="IRF"/>
    <property type="match status" value="1"/>
</dbReference>
<accession>A0AAD8F5U9</accession>
<evidence type="ECO:0000256" key="1">
    <source>
        <dbReference type="SAM" id="MobiDB-lite"/>
    </source>
</evidence>
<dbReference type="SUPFAM" id="SSF46785">
    <property type="entry name" value="Winged helix' DNA-binding domain"/>
    <property type="match status" value="1"/>
</dbReference>
<dbReference type="Proteomes" id="UP001233172">
    <property type="component" value="Unassembled WGS sequence"/>
</dbReference>
<dbReference type="GO" id="GO:0000978">
    <property type="term" value="F:RNA polymerase II cis-regulatory region sequence-specific DNA binding"/>
    <property type="evidence" value="ECO:0007669"/>
    <property type="project" value="TreeGrafter"/>
</dbReference>
<dbReference type="PANTHER" id="PTHR11949:SF17">
    <property type="entry name" value="IRF TRYPTOPHAN PENTAD REPEAT DOMAIN-CONTAINING PROTEIN"/>
    <property type="match status" value="1"/>
</dbReference>
<evidence type="ECO:0000313" key="3">
    <source>
        <dbReference type="EMBL" id="KAK0051169.1"/>
    </source>
</evidence>
<dbReference type="AlphaFoldDB" id="A0AAD8F5U9"/>
<feature type="domain" description="IRF tryptophan pentad repeat" evidence="2">
    <location>
        <begin position="43"/>
        <end position="149"/>
    </location>
</feature>
<dbReference type="InterPro" id="IPR036390">
    <property type="entry name" value="WH_DNA-bd_sf"/>
</dbReference>
<dbReference type="Gene3D" id="1.10.10.10">
    <property type="entry name" value="Winged helix-like DNA-binding domain superfamily/Winged helix DNA-binding domain"/>
    <property type="match status" value="1"/>
</dbReference>